<dbReference type="EMBL" id="JACASE010000001">
    <property type="protein sequence ID" value="KAF6505842.1"/>
    <property type="molecule type" value="Genomic_DNA"/>
</dbReference>
<proteinExistence type="predicted"/>
<evidence type="ECO:0000313" key="2">
    <source>
        <dbReference type="EMBL" id="KAF6505842.1"/>
    </source>
</evidence>
<evidence type="ECO:0000313" key="3">
    <source>
        <dbReference type="Proteomes" id="UP000593571"/>
    </source>
</evidence>
<dbReference type="Proteomes" id="UP000593571">
    <property type="component" value="Unassembled WGS sequence"/>
</dbReference>
<name>A0A7J8KAI2_ROUAE</name>
<accession>A0A7J8KAI2</accession>
<protein>
    <submittedName>
        <fullName evidence="2">Uncharacterized protein</fullName>
    </submittedName>
</protein>
<gene>
    <name evidence="2" type="ORF">HJG63_007735</name>
</gene>
<comment type="caution">
    <text evidence="2">The sequence shown here is derived from an EMBL/GenBank/DDBJ whole genome shotgun (WGS) entry which is preliminary data.</text>
</comment>
<sequence length="163" mass="16583">MTFPETGPRQDPDGRACFSEADALPSVFVRDSVSAVNGELRGGALGVTTGTASDLHVTVAMERALGSLLPVTVPSVHPRVGQDPLRGAPQLAPPDAGKCRGAPTPGAGVSGPRRSALWHTPGVTLNTPNTGLSQGPWAAAAHQPQAALAPQACFPGQPPRCLC</sequence>
<feature type="region of interest" description="Disordered" evidence="1">
    <location>
        <begin position="79"/>
        <end position="114"/>
    </location>
</feature>
<evidence type="ECO:0000256" key="1">
    <source>
        <dbReference type="SAM" id="MobiDB-lite"/>
    </source>
</evidence>
<organism evidence="2 3">
    <name type="scientific">Rousettus aegyptiacus</name>
    <name type="common">Egyptian fruit bat</name>
    <name type="synonym">Pteropus aegyptiacus</name>
    <dbReference type="NCBI Taxonomy" id="9407"/>
    <lineage>
        <taxon>Eukaryota</taxon>
        <taxon>Metazoa</taxon>
        <taxon>Chordata</taxon>
        <taxon>Craniata</taxon>
        <taxon>Vertebrata</taxon>
        <taxon>Euteleostomi</taxon>
        <taxon>Mammalia</taxon>
        <taxon>Eutheria</taxon>
        <taxon>Laurasiatheria</taxon>
        <taxon>Chiroptera</taxon>
        <taxon>Yinpterochiroptera</taxon>
        <taxon>Pteropodoidea</taxon>
        <taxon>Pteropodidae</taxon>
        <taxon>Rousettinae</taxon>
        <taxon>Rousettus</taxon>
    </lineage>
</organism>
<dbReference type="AlphaFoldDB" id="A0A7J8KAI2"/>
<keyword evidence="3" id="KW-1185">Reference proteome</keyword>
<reference evidence="2 3" key="1">
    <citation type="journal article" date="2020" name="Nature">
        <title>Six reference-quality genomes reveal evolution of bat adaptations.</title>
        <authorList>
            <person name="Jebb D."/>
            <person name="Huang Z."/>
            <person name="Pippel M."/>
            <person name="Hughes G.M."/>
            <person name="Lavrichenko K."/>
            <person name="Devanna P."/>
            <person name="Winkler S."/>
            <person name="Jermiin L.S."/>
            <person name="Skirmuntt E.C."/>
            <person name="Katzourakis A."/>
            <person name="Burkitt-Gray L."/>
            <person name="Ray D.A."/>
            <person name="Sullivan K.A.M."/>
            <person name="Roscito J.G."/>
            <person name="Kirilenko B.M."/>
            <person name="Davalos L.M."/>
            <person name="Corthals A.P."/>
            <person name="Power M.L."/>
            <person name="Jones G."/>
            <person name="Ransome R.D."/>
            <person name="Dechmann D.K.N."/>
            <person name="Locatelli A.G."/>
            <person name="Puechmaille S.J."/>
            <person name="Fedrigo O."/>
            <person name="Jarvis E.D."/>
            <person name="Hiller M."/>
            <person name="Vernes S.C."/>
            <person name="Myers E.W."/>
            <person name="Teeling E.C."/>
        </authorList>
    </citation>
    <scope>NUCLEOTIDE SEQUENCE [LARGE SCALE GENOMIC DNA]</scope>
    <source>
        <strain evidence="2">MRouAeg1</strain>
        <tissue evidence="2">Muscle</tissue>
    </source>
</reference>